<keyword evidence="1" id="KW-0732">Signal</keyword>
<keyword evidence="5" id="KW-1185">Reference proteome</keyword>
<dbReference type="PROSITE" id="PS51257">
    <property type="entry name" value="PROKAR_LIPOPROTEIN"/>
    <property type="match status" value="1"/>
</dbReference>
<dbReference type="GO" id="GO:0019867">
    <property type="term" value="C:outer membrane"/>
    <property type="evidence" value="ECO:0007669"/>
    <property type="project" value="InterPro"/>
</dbReference>
<dbReference type="Gene3D" id="3.30.1450.10">
    <property type="match status" value="1"/>
</dbReference>
<evidence type="ECO:0000259" key="3">
    <source>
        <dbReference type="Pfam" id="PF04355"/>
    </source>
</evidence>
<dbReference type="RefSeq" id="WP_244181912.1">
    <property type="nucleotide sequence ID" value="NZ_QJJM01000011.1"/>
</dbReference>
<organism evidence="4 5">
    <name type="scientific">Blastomonas natatoria</name>
    <dbReference type="NCBI Taxonomy" id="34015"/>
    <lineage>
        <taxon>Bacteria</taxon>
        <taxon>Pseudomonadati</taxon>
        <taxon>Pseudomonadota</taxon>
        <taxon>Alphaproteobacteria</taxon>
        <taxon>Sphingomonadales</taxon>
        <taxon>Sphingomonadaceae</taxon>
        <taxon>Blastomonas</taxon>
    </lineage>
</organism>
<comment type="caution">
    <text evidence="4">The sequence shown here is derived from an EMBL/GenBank/DDBJ whole genome shotgun (WGS) entry which is preliminary data.</text>
</comment>
<dbReference type="AlphaFoldDB" id="A0A2V3UUC2"/>
<feature type="domain" description="Outer membrane protein assembly factor BamE" evidence="3">
    <location>
        <begin position="43"/>
        <end position="115"/>
    </location>
</feature>
<dbReference type="Pfam" id="PF04355">
    <property type="entry name" value="BamE"/>
    <property type="match status" value="1"/>
</dbReference>
<reference evidence="4 5" key="1">
    <citation type="submission" date="2018-05" db="EMBL/GenBank/DDBJ databases">
        <title>Genomic Encyclopedia of Type Strains, Phase IV (KMG-IV): sequencing the most valuable type-strain genomes for metagenomic binning, comparative biology and taxonomic classification.</title>
        <authorList>
            <person name="Goeker M."/>
        </authorList>
    </citation>
    <scope>NUCLEOTIDE SEQUENCE [LARGE SCALE GENOMIC DNA]</scope>
    <source>
        <strain evidence="4 5">DSM 3183</strain>
    </source>
</reference>
<name>A0A2V3UUC2_9SPHN</name>
<proteinExistence type="predicted"/>
<gene>
    <name evidence="4" type="ORF">C7451_11194</name>
</gene>
<sequence length="166" mass="17995">MTSKAQTFRAPRSMRSRAALLVALTALPLLSGCGQLRGHQGFIYDQTLASQILPGVDNRQSVERTLGRPTFTGQFSDSEWYYFARDTRQLAFANPRPTAQQVMRVQFDKAGNVAKVDFTGLDQVAKIDPESDKTPTLGRNRTFFQDLFGNIGAVGAPGAGAGGAPQ</sequence>
<protein>
    <submittedName>
        <fullName evidence="4">Beta-barrel assembly machine subunit BamE</fullName>
    </submittedName>
</protein>
<dbReference type="Proteomes" id="UP000248014">
    <property type="component" value="Unassembled WGS sequence"/>
</dbReference>
<dbReference type="InterPro" id="IPR007450">
    <property type="entry name" value="BamE_dom"/>
</dbReference>
<accession>A0A2V3UUC2</accession>
<evidence type="ECO:0000313" key="4">
    <source>
        <dbReference type="EMBL" id="PXW72973.1"/>
    </source>
</evidence>
<evidence type="ECO:0000313" key="5">
    <source>
        <dbReference type="Proteomes" id="UP000248014"/>
    </source>
</evidence>
<dbReference type="InterPro" id="IPR037873">
    <property type="entry name" value="BamE-like"/>
</dbReference>
<keyword evidence="2" id="KW-0472">Membrane</keyword>
<evidence type="ECO:0000256" key="1">
    <source>
        <dbReference type="ARBA" id="ARBA00022729"/>
    </source>
</evidence>
<evidence type="ECO:0000256" key="2">
    <source>
        <dbReference type="ARBA" id="ARBA00023136"/>
    </source>
</evidence>
<dbReference type="EMBL" id="QJJM01000011">
    <property type="protein sequence ID" value="PXW72973.1"/>
    <property type="molecule type" value="Genomic_DNA"/>
</dbReference>